<keyword evidence="3" id="KW-1185">Reference proteome</keyword>
<dbReference type="RefSeq" id="WP_248955027.1">
    <property type="nucleotide sequence ID" value="NZ_JAKIKU010000002.1"/>
</dbReference>
<gene>
    <name evidence="2" type="ORF">L2737_05465</name>
</gene>
<accession>A0ABT0KLQ7</accession>
<evidence type="ECO:0000313" key="2">
    <source>
        <dbReference type="EMBL" id="MCL1044776.1"/>
    </source>
</evidence>
<dbReference type="Proteomes" id="UP001202134">
    <property type="component" value="Unassembled WGS sequence"/>
</dbReference>
<reference evidence="2 3" key="1">
    <citation type="submission" date="2022-01" db="EMBL/GenBank/DDBJ databases">
        <title>Whole genome-based taxonomy of the Shewanellaceae.</title>
        <authorList>
            <person name="Martin-Rodriguez A.J."/>
        </authorList>
    </citation>
    <scope>NUCLEOTIDE SEQUENCE [LARGE SCALE GENOMIC DNA]</scope>
    <source>
        <strain evidence="2 3">DSM 24955</strain>
    </source>
</reference>
<protein>
    <submittedName>
        <fullName evidence="2">Uncharacterized protein</fullName>
    </submittedName>
</protein>
<evidence type="ECO:0000256" key="1">
    <source>
        <dbReference type="SAM" id="Phobius"/>
    </source>
</evidence>
<keyword evidence="1" id="KW-0472">Membrane</keyword>
<proteinExistence type="predicted"/>
<dbReference type="EMBL" id="JAKIKU010000002">
    <property type="protein sequence ID" value="MCL1044776.1"/>
    <property type="molecule type" value="Genomic_DNA"/>
</dbReference>
<keyword evidence="1" id="KW-0812">Transmembrane</keyword>
<name>A0ABT0KLQ7_9GAMM</name>
<feature type="transmembrane region" description="Helical" evidence="1">
    <location>
        <begin position="93"/>
        <end position="110"/>
    </location>
</feature>
<comment type="caution">
    <text evidence="2">The sequence shown here is derived from an EMBL/GenBank/DDBJ whole genome shotgun (WGS) entry which is preliminary data.</text>
</comment>
<organism evidence="2 3">
    <name type="scientific">Shewanella electrodiphila</name>
    <dbReference type="NCBI Taxonomy" id="934143"/>
    <lineage>
        <taxon>Bacteria</taxon>
        <taxon>Pseudomonadati</taxon>
        <taxon>Pseudomonadota</taxon>
        <taxon>Gammaproteobacteria</taxon>
        <taxon>Alteromonadales</taxon>
        <taxon>Shewanellaceae</taxon>
        <taxon>Shewanella</taxon>
    </lineage>
</organism>
<keyword evidence="1" id="KW-1133">Transmembrane helix</keyword>
<sequence>MLLTLFCLLQNGGMTSLLINSLNLSSLPAANVSLMAAQVAKITPVSVAKLTTESTTKSATASTANTADFSDSGEFKMCELSEKSMRSCVDSPSVLLLLVILSSFAILPFIRPGLLGRLSYHCHAKPRRIHISLCRFQE</sequence>
<evidence type="ECO:0000313" key="3">
    <source>
        <dbReference type="Proteomes" id="UP001202134"/>
    </source>
</evidence>